<sequence>MGCGISRYDHLHEDDDAHCRPLPPNLNKDHIHPPPIVLNNPAAPKDDNARNPLLFNSCTNINNKQPQQILNAGDPNFNYLLKHKQPQPQPQIISPSTLTSIRRHDPTMYIQTSTIKGNNNNRDHADPKLSISIKRDLGDDKEEEEENDQRFSNLDDINASSLLIGSPSFREYCVVRHDSHDFDDDDDLFNHNGNKNNIIDDQEIREIKMQREDKIMMMSNHEGSGRKKGDRRRRLKKVFPIIHRRPAPNK</sequence>
<gene>
    <name evidence="1" type="ORF">ACJIZ3_015192</name>
</gene>
<comment type="caution">
    <text evidence="1">The sequence shown here is derived from an EMBL/GenBank/DDBJ whole genome shotgun (WGS) entry which is preliminary data.</text>
</comment>
<dbReference type="Proteomes" id="UP001634393">
    <property type="component" value="Unassembled WGS sequence"/>
</dbReference>
<accession>A0ABD3RLS2</accession>
<proteinExistence type="predicted"/>
<dbReference type="AlphaFoldDB" id="A0ABD3RLS2"/>
<evidence type="ECO:0000313" key="2">
    <source>
        <dbReference type="Proteomes" id="UP001634393"/>
    </source>
</evidence>
<evidence type="ECO:0000313" key="1">
    <source>
        <dbReference type="EMBL" id="KAL3813924.1"/>
    </source>
</evidence>
<protein>
    <submittedName>
        <fullName evidence="1">Uncharacterized protein</fullName>
    </submittedName>
</protein>
<dbReference type="EMBL" id="JBJXBP010000008">
    <property type="protein sequence ID" value="KAL3813924.1"/>
    <property type="molecule type" value="Genomic_DNA"/>
</dbReference>
<reference evidence="1 2" key="1">
    <citation type="submission" date="2024-12" db="EMBL/GenBank/DDBJ databases">
        <title>The unique morphological basis and parallel evolutionary history of personate flowers in Penstemon.</title>
        <authorList>
            <person name="Depatie T.H."/>
            <person name="Wessinger C.A."/>
        </authorList>
    </citation>
    <scope>NUCLEOTIDE SEQUENCE [LARGE SCALE GENOMIC DNA]</scope>
    <source>
        <strain evidence="1">WTNN_2</strain>
        <tissue evidence="1">Leaf</tissue>
    </source>
</reference>
<name>A0ABD3RLS2_9LAMI</name>
<organism evidence="1 2">
    <name type="scientific">Penstemon smallii</name>
    <dbReference type="NCBI Taxonomy" id="265156"/>
    <lineage>
        <taxon>Eukaryota</taxon>
        <taxon>Viridiplantae</taxon>
        <taxon>Streptophyta</taxon>
        <taxon>Embryophyta</taxon>
        <taxon>Tracheophyta</taxon>
        <taxon>Spermatophyta</taxon>
        <taxon>Magnoliopsida</taxon>
        <taxon>eudicotyledons</taxon>
        <taxon>Gunneridae</taxon>
        <taxon>Pentapetalae</taxon>
        <taxon>asterids</taxon>
        <taxon>lamiids</taxon>
        <taxon>Lamiales</taxon>
        <taxon>Plantaginaceae</taxon>
        <taxon>Cheloneae</taxon>
        <taxon>Penstemon</taxon>
    </lineage>
</organism>
<keyword evidence="2" id="KW-1185">Reference proteome</keyword>